<dbReference type="AlphaFoldDB" id="A0A090KZZ4"/>
<keyword evidence="2" id="KW-1185">Reference proteome</keyword>
<sequence length="142" mass="16692">MSKEKIFKQTVVIFTNETYGDIPLITIGNFMKMIYESLKEKGIFVADNEDDTIVIRPNFNELENTFKNMKTNNITLAIFVYLPNLNYFRDIVKKMGKQYLIITKTLKYHDIVKFAKTKRKIIIQSFVSSILNKITKNPSYFI</sequence>
<reference evidence="2" key="2">
    <citation type="submission" date="2014-09" db="EMBL/GenBank/DDBJ databases">
        <authorList>
            <person name="Martin A.A."/>
        </authorList>
    </citation>
    <scope>NUCLEOTIDE SEQUENCE</scope>
    <source>
        <strain evidence="2">ED321</strain>
    </source>
</reference>
<dbReference type="WormBase" id="SRAE_X000255700">
    <property type="protein sequence ID" value="SRP01512"/>
    <property type="gene ID" value="WBGene00268144"/>
</dbReference>
<evidence type="ECO:0000313" key="4">
    <source>
        <dbReference type="WormBase" id="SRAE_X000255700"/>
    </source>
</evidence>
<dbReference type="GeneID" id="36385638"/>
<dbReference type="EMBL" id="LN609401">
    <property type="protein sequence ID" value="CEF60774.1"/>
    <property type="molecule type" value="Genomic_DNA"/>
</dbReference>
<evidence type="ECO:0000313" key="2">
    <source>
        <dbReference type="Proteomes" id="UP000035682"/>
    </source>
</evidence>
<reference evidence="3" key="3">
    <citation type="submission" date="2020-12" db="UniProtKB">
        <authorList>
            <consortium name="WormBaseParasite"/>
        </authorList>
    </citation>
    <scope>IDENTIFICATION</scope>
</reference>
<evidence type="ECO:0000313" key="3">
    <source>
        <dbReference type="WBParaSite" id="SRAE_X000255700.1"/>
    </source>
</evidence>
<dbReference type="Proteomes" id="UP000035682">
    <property type="component" value="Unplaced"/>
</dbReference>
<protein>
    <submittedName>
        <fullName evidence="1 3">Uncharacterized protein</fullName>
    </submittedName>
</protein>
<proteinExistence type="predicted"/>
<dbReference type="CTD" id="36385638"/>
<reference evidence="1" key="1">
    <citation type="submission" date="2014-09" db="EMBL/GenBank/DDBJ databases">
        <authorList>
            <person name="Aslett A.Martin."/>
        </authorList>
    </citation>
    <scope>NUCLEOTIDE SEQUENCE</scope>
    <source>
        <strain evidence="1">ED321 Heterogonic</strain>
    </source>
</reference>
<evidence type="ECO:0000313" key="1">
    <source>
        <dbReference type="EMBL" id="CEF60774.1"/>
    </source>
</evidence>
<dbReference type="RefSeq" id="XP_024499983.1">
    <property type="nucleotide sequence ID" value="XM_024645729.1"/>
</dbReference>
<gene>
    <name evidence="1 3 4" type="ORF">SRAE_X000255700</name>
</gene>
<name>A0A090KZZ4_STRRB</name>
<accession>A0A090KZZ4</accession>
<organism evidence="1">
    <name type="scientific">Strongyloides ratti</name>
    <name type="common">Parasitic roundworm</name>
    <dbReference type="NCBI Taxonomy" id="34506"/>
    <lineage>
        <taxon>Eukaryota</taxon>
        <taxon>Metazoa</taxon>
        <taxon>Ecdysozoa</taxon>
        <taxon>Nematoda</taxon>
        <taxon>Chromadorea</taxon>
        <taxon>Rhabditida</taxon>
        <taxon>Tylenchina</taxon>
        <taxon>Panagrolaimomorpha</taxon>
        <taxon>Strongyloidoidea</taxon>
        <taxon>Strongyloididae</taxon>
        <taxon>Strongyloides</taxon>
    </lineage>
</organism>
<dbReference type="WBParaSite" id="SRAE_X000255700.1">
    <property type="protein sequence ID" value="SRAE_X000255700.1"/>
    <property type="gene ID" value="WBGene00268144"/>
</dbReference>